<feature type="transmembrane region" description="Helical" evidence="8">
    <location>
        <begin position="304"/>
        <end position="329"/>
    </location>
</feature>
<keyword evidence="8" id="KW-0997">Cell inner membrane</keyword>
<organism evidence="10 11">
    <name type="scientific">Bauldia litoralis</name>
    <dbReference type="NCBI Taxonomy" id="665467"/>
    <lineage>
        <taxon>Bacteria</taxon>
        <taxon>Pseudomonadati</taxon>
        <taxon>Pseudomonadota</taxon>
        <taxon>Alphaproteobacteria</taxon>
        <taxon>Hyphomicrobiales</taxon>
        <taxon>Kaistiaceae</taxon>
        <taxon>Bauldia</taxon>
    </lineage>
</organism>
<dbReference type="InterPro" id="IPR011701">
    <property type="entry name" value="MFS"/>
</dbReference>
<dbReference type="FunFam" id="1.20.1720.10:FF:000005">
    <property type="entry name" value="Bcr/CflA family efflux transporter"/>
    <property type="match status" value="1"/>
</dbReference>
<keyword evidence="7 8" id="KW-0472">Membrane</keyword>
<evidence type="ECO:0000259" key="9">
    <source>
        <dbReference type="PROSITE" id="PS50850"/>
    </source>
</evidence>
<protein>
    <recommendedName>
        <fullName evidence="8">Bcr/CflA family efflux transporter</fullName>
    </recommendedName>
</protein>
<name>A0A1G6D4T6_9HYPH</name>
<dbReference type="STRING" id="665467.SAMN02982931_03009"/>
<evidence type="ECO:0000313" key="11">
    <source>
        <dbReference type="Proteomes" id="UP000199071"/>
    </source>
</evidence>
<dbReference type="GO" id="GO:0005886">
    <property type="term" value="C:plasma membrane"/>
    <property type="evidence" value="ECO:0007669"/>
    <property type="project" value="UniProtKB-SubCell"/>
</dbReference>
<keyword evidence="3 8" id="KW-0813">Transport</keyword>
<gene>
    <name evidence="10" type="ORF">SAMN02982931_03009</name>
</gene>
<feature type="transmembrane region" description="Helical" evidence="8">
    <location>
        <begin position="161"/>
        <end position="181"/>
    </location>
</feature>
<feature type="transmembrane region" description="Helical" evidence="8">
    <location>
        <begin position="74"/>
        <end position="92"/>
    </location>
</feature>
<sequence length="404" mass="42294">MASFARNAIVLGLLSAVGPFAIDMYLPALPEIGADLNAEPGVVQLSVLAFFAAVGLCQMIYGPLSDMFGRRRPLFVGMILYTIGGIGCALAPTIEMLIAMRFLQGVGACAGMSIPRAVVRDLHTGPDAARLMSLVMLVFSVSPMLAPMFGSVISEFVGWRAVFWVLAGLGILGLTLAVTSLKETRPPEARIASSWGSAYGNYGRLLLDRYFLGVSFIGGFGMAAFFSYLTGASFLFIDHFGLSAIEFSIIFASNAFAFIGTAQLNGYLGRRFGLARVVLAAATAFAAFTMVLLALTFVGGENLFVLWFMLLISFGCLGLVVPSTLVLALDDYGKIAGTAASLLGTLQMLLGAGFTALVSLFADGSPRPMVAAIAVCGAMAATLAWVTLGPRSGRGGKPIPAPAE</sequence>
<dbReference type="PROSITE" id="PS50850">
    <property type="entry name" value="MFS"/>
    <property type="match status" value="1"/>
</dbReference>
<keyword evidence="11" id="KW-1185">Reference proteome</keyword>
<evidence type="ECO:0000256" key="5">
    <source>
        <dbReference type="ARBA" id="ARBA00022692"/>
    </source>
</evidence>
<evidence type="ECO:0000256" key="8">
    <source>
        <dbReference type="RuleBase" id="RU365088"/>
    </source>
</evidence>
<dbReference type="Pfam" id="PF07690">
    <property type="entry name" value="MFS_1"/>
    <property type="match status" value="1"/>
</dbReference>
<reference evidence="10 11" key="1">
    <citation type="submission" date="2016-10" db="EMBL/GenBank/DDBJ databases">
        <authorList>
            <person name="de Groot N.N."/>
        </authorList>
    </citation>
    <scope>NUCLEOTIDE SEQUENCE [LARGE SCALE GENOMIC DNA]</scope>
    <source>
        <strain evidence="10 11">ATCC 35022</strain>
    </source>
</reference>
<comment type="similarity">
    <text evidence="2 8">Belongs to the major facilitator superfamily. Bcr/CmlA family.</text>
</comment>
<comment type="subcellular location">
    <subcellularLocation>
        <location evidence="8">Cell inner membrane</location>
        <topology evidence="8">Multi-pass membrane protein</topology>
    </subcellularLocation>
    <subcellularLocation>
        <location evidence="1">Cell membrane</location>
        <topology evidence="1">Multi-pass membrane protein</topology>
    </subcellularLocation>
</comment>
<dbReference type="EMBL" id="FMXQ01000006">
    <property type="protein sequence ID" value="SDB40101.1"/>
    <property type="molecule type" value="Genomic_DNA"/>
</dbReference>
<dbReference type="GO" id="GO:0042910">
    <property type="term" value="F:xenobiotic transmembrane transporter activity"/>
    <property type="evidence" value="ECO:0007669"/>
    <property type="project" value="InterPro"/>
</dbReference>
<dbReference type="OrthoDB" id="9800416at2"/>
<feature type="transmembrane region" description="Helical" evidence="8">
    <location>
        <begin position="98"/>
        <end position="119"/>
    </location>
</feature>
<dbReference type="Proteomes" id="UP000199071">
    <property type="component" value="Unassembled WGS sequence"/>
</dbReference>
<comment type="caution">
    <text evidence="8">Lacks conserved residue(s) required for the propagation of feature annotation.</text>
</comment>
<dbReference type="SUPFAM" id="SSF103473">
    <property type="entry name" value="MFS general substrate transporter"/>
    <property type="match status" value="1"/>
</dbReference>
<evidence type="ECO:0000256" key="1">
    <source>
        <dbReference type="ARBA" id="ARBA00004651"/>
    </source>
</evidence>
<feature type="domain" description="Major facilitator superfamily (MFS) profile" evidence="9">
    <location>
        <begin position="1"/>
        <end position="392"/>
    </location>
</feature>
<dbReference type="PANTHER" id="PTHR23502">
    <property type="entry name" value="MAJOR FACILITATOR SUPERFAMILY"/>
    <property type="match status" value="1"/>
</dbReference>
<dbReference type="AlphaFoldDB" id="A0A1G6D4T6"/>
<evidence type="ECO:0000256" key="2">
    <source>
        <dbReference type="ARBA" id="ARBA00006236"/>
    </source>
</evidence>
<proteinExistence type="inferred from homology"/>
<dbReference type="PANTHER" id="PTHR23502:SF132">
    <property type="entry name" value="POLYAMINE TRANSPORTER 2-RELATED"/>
    <property type="match status" value="1"/>
</dbReference>
<dbReference type="Gene3D" id="1.20.1720.10">
    <property type="entry name" value="Multidrug resistance protein D"/>
    <property type="match status" value="1"/>
</dbReference>
<accession>A0A1G6D4T6</accession>
<feature type="transmembrane region" description="Helical" evidence="8">
    <location>
        <begin position="274"/>
        <end position="298"/>
    </location>
</feature>
<keyword evidence="6 8" id="KW-1133">Transmembrane helix</keyword>
<feature type="transmembrane region" description="Helical" evidence="8">
    <location>
        <begin position="243"/>
        <end position="262"/>
    </location>
</feature>
<evidence type="ECO:0000256" key="6">
    <source>
        <dbReference type="ARBA" id="ARBA00022989"/>
    </source>
</evidence>
<feature type="transmembrane region" description="Helical" evidence="8">
    <location>
        <begin position="368"/>
        <end position="388"/>
    </location>
</feature>
<feature type="transmembrane region" description="Helical" evidence="8">
    <location>
        <begin position="45"/>
        <end position="62"/>
    </location>
</feature>
<dbReference type="InterPro" id="IPR020846">
    <property type="entry name" value="MFS_dom"/>
</dbReference>
<dbReference type="NCBIfam" id="TIGR00710">
    <property type="entry name" value="efflux_Bcr_CflA"/>
    <property type="match status" value="1"/>
</dbReference>
<evidence type="ECO:0000256" key="7">
    <source>
        <dbReference type="ARBA" id="ARBA00023136"/>
    </source>
</evidence>
<evidence type="ECO:0000256" key="4">
    <source>
        <dbReference type="ARBA" id="ARBA00022475"/>
    </source>
</evidence>
<dbReference type="GO" id="GO:1990961">
    <property type="term" value="P:xenobiotic detoxification by transmembrane export across the plasma membrane"/>
    <property type="evidence" value="ECO:0007669"/>
    <property type="project" value="InterPro"/>
</dbReference>
<feature type="transmembrane region" description="Helical" evidence="8">
    <location>
        <begin position="131"/>
        <end position="149"/>
    </location>
</feature>
<dbReference type="CDD" id="cd17320">
    <property type="entry name" value="MFS_MdfA_MDR_like"/>
    <property type="match status" value="1"/>
</dbReference>
<feature type="transmembrane region" description="Helical" evidence="8">
    <location>
        <begin position="210"/>
        <end position="237"/>
    </location>
</feature>
<dbReference type="InterPro" id="IPR036259">
    <property type="entry name" value="MFS_trans_sf"/>
</dbReference>
<keyword evidence="5 8" id="KW-0812">Transmembrane</keyword>
<evidence type="ECO:0000313" key="10">
    <source>
        <dbReference type="EMBL" id="SDB40101.1"/>
    </source>
</evidence>
<dbReference type="InterPro" id="IPR004812">
    <property type="entry name" value="Efflux_drug-R_Bcr/CmlA"/>
</dbReference>
<keyword evidence="4" id="KW-1003">Cell membrane</keyword>
<feature type="transmembrane region" description="Helical" evidence="8">
    <location>
        <begin position="341"/>
        <end position="362"/>
    </location>
</feature>
<dbReference type="RefSeq" id="WP_090877380.1">
    <property type="nucleotide sequence ID" value="NZ_FMXQ01000006.1"/>
</dbReference>
<evidence type="ECO:0000256" key="3">
    <source>
        <dbReference type="ARBA" id="ARBA00022448"/>
    </source>
</evidence>